<proteinExistence type="inferred from homology"/>
<evidence type="ECO:0000313" key="7">
    <source>
        <dbReference type="Proteomes" id="UP000177190"/>
    </source>
</evidence>
<protein>
    <recommendedName>
        <fullName evidence="5">PDZ domain-containing protein</fullName>
    </recommendedName>
</protein>
<reference evidence="6 7" key="1">
    <citation type="journal article" date="2016" name="Nat. Commun.">
        <title>Thousands of microbial genomes shed light on interconnected biogeochemical processes in an aquifer system.</title>
        <authorList>
            <person name="Anantharaman K."/>
            <person name="Brown C.T."/>
            <person name="Hug L.A."/>
            <person name="Sharon I."/>
            <person name="Castelle C.J."/>
            <person name="Probst A.J."/>
            <person name="Thomas B.C."/>
            <person name="Singh A."/>
            <person name="Wilkins M.J."/>
            <person name="Karaoz U."/>
            <person name="Brodie E.L."/>
            <person name="Williams K.H."/>
            <person name="Hubbard S.S."/>
            <person name="Banfield J.F."/>
        </authorList>
    </citation>
    <scope>NUCLEOTIDE SEQUENCE [LARGE SCALE GENOMIC DNA]</scope>
</reference>
<dbReference type="SUPFAM" id="SSF50156">
    <property type="entry name" value="PDZ domain-like"/>
    <property type="match status" value="1"/>
</dbReference>
<dbReference type="PRINTS" id="PR00834">
    <property type="entry name" value="PROTEASES2C"/>
</dbReference>
<feature type="compositionally biased region" description="Polar residues" evidence="4">
    <location>
        <begin position="122"/>
        <end position="138"/>
    </location>
</feature>
<evidence type="ECO:0000256" key="1">
    <source>
        <dbReference type="ARBA" id="ARBA00010541"/>
    </source>
</evidence>
<dbReference type="Proteomes" id="UP000177190">
    <property type="component" value="Unassembled WGS sequence"/>
</dbReference>
<dbReference type="STRING" id="1802200.A2812_00455"/>
<dbReference type="InterPro" id="IPR001940">
    <property type="entry name" value="Peptidase_S1C"/>
</dbReference>
<evidence type="ECO:0000256" key="3">
    <source>
        <dbReference type="ARBA" id="ARBA00022801"/>
    </source>
</evidence>
<sequence length="373" mass="40048">MISSIVEIAKKVCPAVITVIVSKDLPGAENFYSFPFGGKEFIMPNPQGNGKKGEKMKTQKTQIGGGSGFIISKDGYVLTSNHVVSDTSADYTVIISPKQKLPAKVLSRNPINDTAVLKIDGSSPTNFGQKKNNENQLRGENPKLAGDKGFPFIEMADSNKIQLGEEVIAVGNALGEFTDTLSAGIVSGLSRFITAFGGVDHQMQNLRGLIQTDAAINPGNSGGPLVNMEGKAIGINTAMIMGAQNIGFAIPVNYAKKDLEEVKKYGKIIVPFLGVKYVLISKEMAQINKLPVNDGALVVREALGESPVVKNSAADRAGIKEWDILLECNNQGITMKNPLAHILQKCKIGEEITIKVLRDGKKLDLKAKLEEKI</sequence>
<dbReference type="PANTHER" id="PTHR43343:SF3">
    <property type="entry name" value="PROTEASE DO-LIKE 8, CHLOROPLASTIC"/>
    <property type="match status" value="1"/>
</dbReference>
<keyword evidence="3" id="KW-0378">Hydrolase</keyword>
<comment type="similarity">
    <text evidence="1">Belongs to the peptidase S1C family.</text>
</comment>
<feature type="region of interest" description="Disordered" evidence="4">
    <location>
        <begin position="122"/>
        <end position="143"/>
    </location>
</feature>
<evidence type="ECO:0000259" key="5">
    <source>
        <dbReference type="Pfam" id="PF13180"/>
    </source>
</evidence>
<dbReference type="InterPro" id="IPR009003">
    <property type="entry name" value="Peptidase_S1_PA"/>
</dbReference>
<dbReference type="Gene3D" id="2.40.10.10">
    <property type="entry name" value="Trypsin-like serine proteases"/>
    <property type="match status" value="2"/>
</dbReference>
<evidence type="ECO:0000256" key="4">
    <source>
        <dbReference type="SAM" id="MobiDB-lite"/>
    </source>
</evidence>
<dbReference type="AlphaFoldDB" id="A0A1G2HLA7"/>
<dbReference type="InterPro" id="IPR036034">
    <property type="entry name" value="PDZ_sf"/>
</dbReference>
<evidence type="ECO:0000256" key="2">
    <source>
        <dbReference type="ARBA" id="ARBA00022670"/>
    </source>
</evidence>
<dbReference type="Pfam" id="PF13365">
    <property type="entry name" value="Trypsin_2"/>
    <property type="match status" value="1"/>
</dbReference>
<dbReference type="Pfam" id="PF13180">
    <property type="entry name" value="PDZ_2"/>
    <property type="match status" value="1"/>
</dbReference>
<dbReference type="InterPro" id="IPR043504">
    <property type="entry name" value="Peptidase_S1_PA_chymotrypsin"/>
</dbReference>
<dbReference type="GO" id="GO:0004252">
    <property type="term" value="F:serine-type endopeptidase activity"/>
    <property type="evidence" value="ECO:0007669"/>
    <property type="project" value="InterPro"/>
</dbReference>
<dbReference type="SUPFAM" id="SSF50494">
    <property type="entry name" value="Trypsin-like serine proteases"/>
    <property type="match status" value="1"/>
</dbReference>
<feature type="domain" description="PDZ" evidence="5">
    <location>
        <begin position="273"/>
        <end position="369"/>
    </location>
</feature>
<dbReference type="CDD" id="cd06779">
    <property type="entry name" value="cpPDZ_Deg_HtrA-like"/>
    <property type="match status" value="1"/>
</dbReference>
<gene>
    <name evidence="6" type="ORF">A2812_00455</name>
</gene>
<comment type="caution">
    <text evidence="6">The sequence shown here is derived from an EMBL/GenBank/DDBJ whole genome shotgun (WGS) entry which is preliminary data.</text>
</comment>
<accession>A0A1G2HLA7</accession>
<dbReference type="EMBL" id="MHOM01000053">
    <property type="protein sequence ID" value="OGZ62688.1"/>
    <property type="molecule type" value="Genomic_DNA"/>
</dbReference>
<name>A0A1G2HLA7_9BACT</name>
<dbReference type="Gene3D" id="2.30.42.10">
    <property type="match status" value="1"/>
</dbReference>
<dbReference type="InterPro" id="IPR001478">
    <property type="entry name" value="PDZ"/>
</dbReference>
<keyword evidence="2" id="KW-0645">Protease</keyword>
<organism evidence="6 7">
    <name type="scientific">Candidatus Staskawiczbacteria bacterium RIFCSPHIGHO2_01_FULL_36_16</name>
    <dbReference type="NCBI Taxonomy" id="1802200"/>
    <lineage>
        <taxon>Bacteria</taxon>
        <taxon>Candidatus Staskawicziibacteriota</taxon>
    </lineage>
</organism>
<evidence type="ECO:0000313" key="6">
    <source>
        <dbReference type="EMBL" id="OGZ62688.1"/>
    </source>
</evidence>
<dbReference type="PANTHER" id="PTHR43343">
    <property type="entry name" value="PEPTIDASE S12"/>
    <property type="match status" value="1"/>
</dbReference>
<dbReference type="InterPro" id="IPR051201">
    <property type="entry name" value="Chloro_Bact_Ser_Proteases"/>
</dbReference>
<dbReference type="GO" id="GO:0006508">
    <property type="term" value="P:proteolysis"/>
    <property type="evidence" value="ECO:0007669"/>
    <property type="project" value="UniProtKB-KW"/>
</dbReference>